<organism evidence="8 9">
    <name type="scientific">Pseudodesulfovibrio cashew</name>
    <dbReference type="NCBI Taxonomy" id="2678688"/>
    <lineage>
        <taxon>Bacteria</taxon>
        <taxon>Pseudomonadati</taxon>
        <taxon>Thermodesulfobacteriota</taxon>
        <taxon>Desulfovibrionia</taxon>
        <taxon>Desulfovibrionales</taxon>
        <taxon>Desulfovibrionaceae</taxon>
    </lineage>
</organism>
<dbReference type="PANTHER" id="PTHR32322">
    <property type="entry name" value="INNER MEMBRANE TRANSPORTER"/>
    <property type="match status" value="1"/>
</dbReference>
<keyword evidence="3 6" id="KW-0812">Transmembrane</keyword>
<feature type="transmembrane region" description="Helical" evidence="6">
    <location>
        <begin position="122"/>
        <end position="139"/>
    </location>
</feature>
<keyword evidence="4 6" id="KW-1133">Transmembrane helix</keyword>
<feature type="domain" description="EamA" evidence="7">
    <location>
        <begin position="150"/>
        <end position="279"/>
    </location>
</feature>
<feature type="domain" description="EamA" evidence="7">
    <location>
        <begin position="3"/>
        <end position="138"/>
    </location>
</feature>
<feature type="transmembrane region" description="Helical" evidence="6">
    <location>
        <begin position="65"/>
        <end position="89"/>
    </location>
</feature>
<evidence type="ECO:0000256" key="3">
    <source>
        <dbReference type="ARBA" id="ARBA00022692"/>
    </source>
</evidence>
<dbReference type="PROSITE" id="PS51257">
    <property type="entry name" value="PROKAR_LIPOPROTEIN"/>
    <property type="match status" value="1"/>
</dbReference>
<proteinExistence type="inferred from homology"/>
<feature type="transmembrane region" description="Helical" evidence="6">
    <location>
        <begin position="35"/>
        <end position="53"/>
    </location>
</feature>
<evidence type="ECO:0000313" key="8">
    <source>
        <dbReference type="EMBL" id="QGY40599.1"/>
    </source>
</evidence>
<evidence type="ECO:0000256" key="4">
    <source>
        <dbReference type="ARBA" id="ARBA00022989"/>
    </source>
</evidence>
<evidence type="ECO:0000256" key="6">
    <source>
        <dbReference type="SAM" id="Phobius"/>
    </source>
</evidence>
<dbReference type="KEGG" id="psel:GM415_10850"/>
<dbReference type="SUPFAM" id="SSF103481">
    <property type="entry name" value="Multidrug resistance efflux transporter EmrE"/>
    <property type="match status" value="2"/>
</dbReference>
<evidence type="ECO:0000256" key="2">
    <source>
        <dbReference type="ARBA" id="ARBA00007362"/>
    </source>
</evidence>
<dbReference type="AlphaFoldDB" id="A0A6I6JHF2"/>
<gene>
    <name evidence="8" type="ORF">GM415_10850</name>
</gene>
<dbReference type="RefSeq" id="WP_158948053.1">
    <property type="nucleotide sequence ID" value="NZ_CP046400.1"/>
</dbReference>
<dbReference type="EMBL" id="CP046400">
    <property type="protein sequence ID" value="QGY40599.1"/>
    <property type="molecule type" value="Genomic_DNA"/>
</dbReference>
<comment type="subcellular location">
    <subcellularLocation>
        <location evidence="1">Membrane</location>
        <topology evidence="1">Multi-pass membrane protein</topology>
    </subcellularLocation>
</comment>
<feature type="transmembrane region" description="Helical" evidence="6">
    <location>
        <begin position="178"/>
        <end position="196"/>
    </location>
</feature>
<evidence type="ECO:0000313" key="9">
    <source>
        <dbReference type="Proteomes" id="UP000428328"/>
    </source>
</evidence>
<feature type="transmembrane region" description="Helical" evidence="6">
    <location>
        <begin position="237"/>
        <end position="257"/>
    </location>
</feature>
<name>A0A6I6JHF2_9BACT</name>
<accession>A0A6I6JHF2</accession>
<dbReference type="InterPro" id="IPR050638">
    <property type="entry name" value="AA-Vitamin_Transporters"/>
</dbReference>
<feature type="transmembrane region" description="Helical" evidence="6">
    <location>
        <begin position="95"/>
        <end position="115"/>
    </location>
</feature>
<dbReference type="InterPro" id="IPR000620">
    <property type="entry name" value="EamA_dom"/>
</dbReference>
<comment type="similarity">
    <text evidence="2">Belongs to the EamA transporter family.</text>
</comment>
<protein>
    <submittedName>
        <fullName evidence="8">EamA family transporter</fullName>
    </submittedName>
</protein>
<dbReference type="Proteomes" id="UP000428328">
    <property type="component" value="Chromosome"/>
</dbReference>
<keyword evidence="9" id="KW-1185">Reference proteome</keyword>
<dbReference type="InterPro" id="IPR037185">
    <property type="entry name" value="EmrE-like"/>
</dbReference>
<evidence type="ECO:0000256" key="1">
    <source>
        <dbReference type="ARBA" id="ARBA00004141"/>
    </source>
</evidence>
<dbReference type="GO" id="GO:0016020">
    <property type="term" value="C:membrane"/>
    <property type="evidence" value="ECO:0007669"/>
    <property type="project" value="UniProtKB-SubCell"/>
</dbReference>
<dbReference type="Pfam" id="PF00892">
    <property type="entry name" value="EamA"/>
    <property type="match status" value="2"/>
</dbReference>
<keyword evidence="5 6" id="KW-0472">Membrane</keyword>
<dbReference type="PANTHER" id="PTHR32322:SF2">
    <property type="entry name" value="EAMA DOMAIN-CONTAINING PROTEIN"/>
    <property type="match status" value="1"/>
</dbReference>
<reference evidence="8 9" key="1">
    <citation type="submission" date="2019-11" db="EMBL/GenBank/DDBJ databases">
        <authorList>
            <person name="Zheng R.K."/>
            <person name="Sun C.M."/>
        </authorList>
    </citation>
    <scope>NUCLEOTIDE SEQUENCE [LARGE SCALE GENOMIC DNA]</scope>
    <source>
        <strain evidence="8 9">SRB007</strain>
    </source>
</reference>
<evidence type="ECO:0000259" key="7">
    <source>
        <dbReference type="Pfam" id="PF00892"/>
    </source>
</evidence>
<feature type="transmembrane region" description="Helical" evidence="6">
    <location>
        <begin position="151"/>
        <end position="171"/>
    </location>
</feature>
<sequence length="294" mass="31228">MLRGLIYALLSATAFGCMAILVKLGYQAGMTGSEMMQYRFTYAAVILFAALLVKDRRLLVISRKGLAACAFLGLVVYWLQTSCFVQALATIPASTTALVLYVHPVTVTLLSIWLLKMKPDRVVGLSLGLVMGGCCLVFYDAFLKAVDPAGLLYATGAMIFFSIYLILVQILLKGIRPLTATVYVISFAAISFTLTGNPGGWLELTPKTFAIGFALGVVPGVIAVSLLYLAIEKVGSAYACIFSTVEPVVTLAAAAAFLNENVVLLQIGGAALIILGIVIPNARVLTLSKKLETG</sequence>
<feature type="transmembrane region" description="Helical" evidence="6">
    <location>
        <begin position="263"/>
        <end position="282"/>
    </location>
</feature>
<evidence type="ECO:0000256" key="5">
    <source>
        <dbReference type="ARBA" id="ARBA00023136"/>
    </source>
</evidence>
<feature type="transmembrane region" description="Helical" evidence="6">
    <location>
        <begin position="208"/>
        <end position="230"/>
    </location>
</feature>